<keyword evidence="1" id="KW-0812">Transmembrane</keyword>
<evidence type="ECO:0000313" key="2">
    <source>
        <dbReference type="EMBL" id="KAK3693749.1"/>
    </source>
</evidence>
<feature type="transmembrane region" description="Helical" evidence="1">
    <location>
        <begin position="20"/>
        <end position="48"/>
    </location>
</feature>
<accession>A0AAE0XHV3</accession>
<keyword evidence="1" id="KW-1133">Transmembrane helix</keyword>
<comment type="caution">
    <text evidence="2">The sequence shown here is derived from an EMBL/GenBank/DDBJ whole genome shotgun (WGS) entry which is preliminary data.</text>
</comment>
<evidence type="ECO:0000256" key="1">
    <source>
        <dbReference type="SAM" id="Phobius"/>
    </source>
</evidence>
<gene>
    <name evidence="2" type="ORF">B0T22DRAFT_49277</name>
</gene>
<sequence length="90" mass="10555">MWHLNMGWTEKRKQKPFFLLLVSMLQVLPFTGLLVLGRFGFIVCYVCITGRMQCRRFGRWVCSCFPSASDRTWCLVSVMGCYLQRYTPST</sequence>
<proteinExistence type="predicted"/>
<keyword evidence="3" id="KW-1185">Reference proteome</keyword>
<organism evidence="2 3">
    <name type="scientific">Podospora appendiculata</name>
    <dbReference type="NCBI Taxonomy" id="314037"/>
    <lineage>
        <taxon>Eukaryota</taxon>
        <taxon>Fungi</taxon>
        <taxon>Dikarya</taxon>
        <taxon>Ascomycota</taxon>
        <taxon>Pezizomycotina</taxon>
        <taxon>Sordariomycetes</taxon>
        <taxon>Sordariomycetidae</taxon>
        <taxon>Sordariales</taxon>
        <taxon>Podosporaceae</taxon>
        <taxon>Podospora</taxon>
    </lineage>
</organism>
<dbReference type="EMBL" id="JAULSO010000001">
    <property type="protein sequence ID" value="KAK3693749.1"/>
    <property type="molecule type" value="Genomic_DNA"/>
</dbReference>
<name>A0AAE0XHV3_9PEZI</name>
<reference evidence="2" key="2">
    <citation type="submission" date="2023-06" db="EMBL/GenBank/DDBJ databases">
        <authorList>
            <consortium name="Lawrence Berkeley National Laboratory"/>
            <person name="Haridas S."/>
            <person name="Hensen N."/>
            <person name="Bonometti L."/>
            <person name="Westerberg I."/>
            <person name="Brannstrom I.O."/>
            <person name="Guillou S."/>
            <person name="Cros-Aarteil S."/>
            <person name="Calhoun S."/>
            <person name="Kuo A."/>
            <person name="Mondo S."/>
            <person name="Pangilinan J."/>
            <person name="Riley R."/>
            <person name="Labutti K."/>
            <person name="Andreopoulos B."/>
            <person name="Lipzen A."/>
            <person name="Chen C."/>
            <person name="Yanf M."/>
            <person name="Daum C."/>
            <person name="Ng V."/>
            <person name="Clum A."/>
            <person name="Steindorff A."/>
            <person name="Ohm R."/>
            <person name="Martin F."/>
            <person name="Silar P."/>
            <person name="Natvig D."/>
            <person name="Lalanne C."/>
            <person name="Gautier V."/>
            <person name="Ament-Velasquez S.L."/>
            <person name="Kruys A."/>
            <person name="Hutchinson M.I."/>
            <person name="Powell A.J."/>
            <person name="Barry K."/>
            <person name="Miller A.N."/>
            <person name="Grigoriev I.V."/>
            <person name="Debuchy R."/>
            <person name="Gladieux P."/>
            <person name="Thoren M.H."/>
            <person name="Johannesson H."/>
        </authorList>
    </citation>
    <scope>NUCLEOTIDE SEQUENCE</scope>
    <source>
        <strain evidence="2">CBS 314.62</strain>
    </source>
</reference>
<dbReference type="Proteomes" id="UP001270362">
    <property type="component" value="Unassembled WGS sequence"/>
</dbReference>
<reference evidence="2" key="1">
    <citation type="journal article" date="2023" name="Mol. Phylogenet. Evol.">
        <title>Genome-scale phylogeny and comparative genomics of the fungal order Sordariales.</title>
        <authorList>
            <person name="Hensen N."/>
            <person name="Bonometti L."/>
            <person name="Westerberg I."/>
            <person name="Brannstrom I.O."/>
            <person name="Guillou S."/>
            <person name="Cros-Aarteil S."/>
            <person name="Calhoun S."/>
            <person name="Haridas S."/>
            <person name="Kuo A."/>
            <person name="Mondo S."/>
            <person name="Pangilinan J."/>
            <person name="Riley R."/>
            <person name="LaButti K."/>
            <person name="Andreopoulos B."/>
            <person name="Lipzen A."/>
            <person name="Chen C."/>
            <person name="Yan M."/>
            <person name="Daum C."/>
            <person name="Ng V."/>
            <person name="Clum A."/>
            <person name="Steindorff A."/>
            <person name="Ohm R.A."/>
            <person name="Martin F."/>
            <person name="Silar P."/>
            <person name="Natvig D.O."/>
            <person name="Lalanne C."/>
            <person name="Gautier V."/>
            <person name="Ament-Velasquez S.L."/>
            <person name="Kruys A."/>
            <person name="Hutchinson M.I."/>
            <person name="Powell A.J."/>
            <person name="Barry K."/>
            <person name="Miller A.N."/>
            <person name="Grigoriev I.V."/>
            <person name="Debuchy R."/>
            <person name="Gladieux P."/>
            <person name="Hiltunen Thoren M."/>
            <person name="Johannesson H."/>
        </authorList>
    </citation>
    <scope>NUCLEOTIDE SEQUENCE</scope>
    <source>
        <strain evidence="2">CBS 314.62</strain>
    </source>
</reference>
<protein>
    <submittedName>
        <fullName evidence="2">Uncharacterized protein</fullName>
    </submittedName>
</protein>
<keyword evidence="1" id="KW-0472">Membrane</keyword>
<evidence type="ECO:0000313" key="3">
    <source>
        <dbReference type="Proteomes" id="UP001270362"/>
    </source>
</evidence>
<dbReference type="AlphaFoldDB" id="A0AAE0XHV3"/>